<protein>
    <submittedName>
        <fullName evidence="1">Uncharacterized protein</fullName>
    </submittedName>
</protein>
<evidence type="ECO:0000313" key="2">
    <source>
        <dbReference type="Proteomes" id="UP000266721"/>
    </source>
</evidence>
<feature type="non-terminal residue" evidence="1">
    <location>
        <position position="211"/>
    </location>
</feature>
<gene>
    <name evidence="1" type="ORF">AM593_07318</name>
</gene>
<accession>A0A409V704</accession>
<sequence length="211" mass="24300">STNLNAVHYDEANVTFNGKSYIFERQADGIYQNKYLGELRFSSNGTNNNQLQQIEHSDGPFLVMTYNERGFINWAELRNDSGNQQESIYDYDVDNDWLISSDVNGKITNYEYNSDNSLKRIKYSSGSIEEFEYYTQGWLKSIELITNGTQMANKVYTFMGEATVMTLTQPDNVTLTLTYDENGEIALRNRFGFSTEKIQRTEHDKIVSQGD</sequence>
<dbReference type="EMBL" id="KV603484">
    <property type="protein sequence ID" value="OPL20633.1"/>
    <property type="molecule type" value="Genomic_DNA"/>
</dbReference>
<dbReference type="Proteomes" id="UP000266721">
    <property type="component" value="Unassembled WGS sequence"/>
</dbReference>
<keyword evidence="2" id="KW-1185">Reference proteome</keyword>
<dbReference type="Gene3D" id="2.180.10.10">
    <property type="entry name" value="RHS repeat-associated core"/>
    <property type="match status" value="1"/>
</dbReference>
<organism evidence="1 2">
    <name type="scientific">Mytilus galloprovincialis</name>
    <name type="common">Mediterranean mussel</name>
    <dbReference type="NCBI Taxonomy" id="29158"/>
    <lineage>
        <taxon>Eukaryota</taxon>
        <taxon>Metazoa</taxon>
        <taxon>Spiralia</taxon>
        <taxon>Lophotrochozoa</taxon>
        <taxon>Mollusca</taxon>
        <taxon>Bivalvia</taxon>
        <taxon>Autobranchia</taxon>
        <taxon>Pteriomorphia</taxon>
        <taxon>Mytilida</taxon>
        <taxon>Mytiloidea</taxon>
        <taxon>Mytilidae</taxon>
        <taxon>Mytilinae</taxon>
        <taxon>Mytilus</taxon>
    </lineage>
</organism>
<reference evidence="1 2" key="1">
    <citation type="journal article" date="2016" name="PLoS ONE">
        <title>A First Insight into the Genome of the Filter-Feeder Mussel Mytilus galloprovincialis.</title>
        <authorList>
            <person name="Murgarella M."/>
            <person name="Puiu D."/>
            <person name="Novoa B."/>
            <person name="Figueras A."/>
            <person name="Posada D."/>
            <person name="Canchaya C."/>
        </authorList>
    </citation>
    <scope>NUCLEOTIDE SEQUENCE [LARGE SCALE GENOMIC DNA]</scope>
    <source>
        <tissue evidence="1">Muscle</tissue>
    </source>
</reference>
<evidence type="ECO:0000313" key="1">
    <source>
        <dbReference type="EMBL" id="OPL20633.1"/>
    </source>
</evidence>
<name>A0A409V704_MYTGA</name>
<dbReference type="AlphaFoldDB" id="A0A409V704"/>
<proteinExistence type="predicted"/>
<feature type="non-terminal residue" evidence="1">
    <location>
        <position position="1"/>
    </location>
</feature>